<dbReference type="AlphaFoldDB" id="A0AAP0LC49"/>
<reference evidence="1 2" key="1">
    <citation type="submission" date="2024-01" db="EMBL/GenBank/DDBJ databases">
        <title>Genome assemblies of Stephania.</title>
        <authorList>
            <person name="Yang L."/>
        </authorList>
    </citation>
    <scope>NUCLEOTIDE SEQUENCE [LARGE SCALE GENOMIC DNA]</scope>
    <source>
        <strain evidence="1">JXDWG</strain>
        <tissue evidence="1">Leaf</tissue>
    </source>
</reference>
<name>A0AAP0LC49_9MAGN</name>
<gene>
    <name evidence="1" type="ORF">Scep_002156</name>
</gene>
<proteinExistence type="predicted"/>
<accession>A0AAP0LC49</accession>
<comment type="caution">
    <text evidence="1">The sequence shown here is derived from an EMBL/GenBank/DDBJ whole genome shotgun (WGS) entry which is preliminary data.</text>
</comment>
<dbReference type="Gene3D" id="3.80.10.10">
    <property type="entry name" value="Ribonuclease Inhibitor"/>
    <property type="match status" value="1"/>
</dbReference>
<organism evidence="1 2">
    <name type="scientific">Stephania cephalantha</name>
    <dbReference type="NCBI Taxonomy" id="152367"/>
    <lineage>
        <taxon>Eukaryota</taxon>
        <taxon>Viridiplantae</taxon>
        <taxon>Streptophyta</taxon>
        <taxon>Embryophyta</taxon>
        <taxon>Tracheophyta</taxon>
        <taxon>Spermatophyta</taxon>
        <taxon>Magnoliopsida</taxon>
        <taxon>Ranunculales</taxon>
        <taxon>Menispermaceae</taxon>
        <taxon>Menispermoideae</taxon>
        <taxon>Cissampelideae</taxon>
        <taxon>Stephania</taxon>
    </lineage>
</organism>
<evidence type="ECO:0000313" key="1">
    <source>
        <dbReference type="EMBL" id="KAK9166965.1"/>
    </source>
</evidence>
<dbReference type="EMBL" id="JBBNAG010000001">
    <property type="protein sequence ID" value="KAK9166965.1"/>
    <property type="molecule type" value="Genomic_DNA"/>
</dbReference>
<dbReference type="InterPro" id="IPR032675">
    <property type="entry name" value="LRR_dom_sf"/>
</dbReference>
<keyword evidence="2" id="KW-1185">Reference proteome</keyword>
<evidence type="ECO:0000313" key="2">
    <source>
        <dbReference type="Proteomes" id="UP001419268"/>
    </source>
</evidence>
<dbReference type="Proteomes" id="UP001419268">
    <property type="component" value="Unassembled WGS sequence"/>
</dbReference>
<protein>
    <submittedName>
        <fullName evidence="1">Uncharacterized protein</fullName>
    </submittedName>
</protein>
<dbReference type="SUPFAM" id="SSF52058">
    <property type="entry name" value="L domain-like"/>
    <property type="match status" value="1"/>
</dbReference>
<sequence length="139" mass="16006">MQYLEKSQFDNRLSCKIPKNIGRLGKLEIFRVGGNQNLNGELPWEIGNCSNLVVLGVARLVSLWEHTAFEKLVEEPSNNCNVHIFVVGSNTVRDCKSYRIAEPVSYRIQYRVRYRSELESQEASSLLIWREQLGGHNPR</sequence>